<evidence type="ECO:0000313" key="2">
    <source>
        <dbReference type="EMBL" id="WUR04138.1"/>
    </source>
</evidence>
<evidence type="ECO:0000313" key="3">
    <source>
        <dbReference type="Proteomes" id="UP001334084"/>
    </source>
</evidence>
<feature type="compositionally biased region" description="Polar residues" evidence="1">
    <location>
        <begin position="357"/>
        <end position="403"/>
    </location>
</feature>
<sequence length="604" mass="69566">MSFEDEANILKNKFNNLVKLYKKHEKIKKDKNISDPDFFTKDNELNNSISLFFQEYGKFIKPRKNGLGIFNSEDFISYKMISQIKSARDGVFSRQEVERKAFTVGEIFENKDDEPEYFNETKPILNDQKPIYNETKPLFKEDIPYIGGIYSSRSPGHSMRINNLKDKSPGIYNGRFIGTNQPPKMNYSMNMPYNQSYSYKHIIQPRPSINYESNKTVPSMSGKSPTYSRGGNKSPTYMRANKTSPSYNKPSVSPTFNRPNVSPTFNRPNVYSRPDVAPSSFNKQNVSPTFNRPNVSPTFSRPIVSPTFNRPNVSPTFDRPNIYSRQNIPSSYMRENNLNSFDRPPAFDRSPAFDGYNRTNESNIYNRPNIPSSYMRSNVSPSFNRPNVSPSFNRPNVSPSFNRPNIPPAYMRPNISPENTYKPNSYSSNLSFTSMKNIQTLSNPSKFRNVQSPILISNTKRTGQYSRQTQIPYSIRPGIGSSEYHMLDTNSNTSTFYDKYVQNQISINDIIKSKKAKNTESKPVILNSCTVSNKKVDTYVTKKTTLQDLTNKKIENEAEELLYEICDNFMEHIIVASGEYARENKRLNKEDIKFIMRMEFGLEK</sequence>
<organism evidence="2 3">
    <name type="scientific">Vairimorpha necatrix</name>
    <dbReference type="NCBI Taxonomy" id="6039"/>
    <lineage>
        <taxon>Eukaryota</taxon>
        <taxon>Fungi</taxon>
        <taxon>Fungi incertae sedis</taxon>
        <taxon>Microsporidia</taxon>
        <taxon>Nosematidae</taxon>
        <taxon>Vairimorpha</taxon>
    </lineage>
</organism>
<dbReference type="AlphaFoldDB" id="A0AAX4JE65"/>
<protein>
    <submittedName>
        <fullName evidence="2">Transcription initiation factor TFIID subunit TAF12</fullName>
    </submittedName>
</protein>
<feature type="region of interest" description="Disordered" evidence="1">
    <location>
        <begin position="343"/>
        <end position="422"/>
    </location>
</feature>
<dbReference type="GeneID" id="90541960"/>
<keyword evidence="3" id="KW-1185">Reference proteome</keyword>
<dbReference type="Proteomes" id="UP001334084">
    <property type="component" value="Chromosome 7"/>
</dbReference>
<gene>
    <name evidence="2" type="ORF">VNE69_07204</name>
</gene>
<feature type="region of interest" description="Disordered" evidence="1">
    <location>
        <begin position="301"/>
        <end position="324"/>
    </location>
</feature>
<feature type="compositionally biased region" description="Polar residues" evidence="1">
    <location>
        <begin position="210"/>
        <end position="269"/>
    </location>
</feature>
<evidence type="ECO:0000256" key="1">
    <source>
        <dbReference type="SAM" id="MobiDB-lite"/>
    </source>
</evidence>
<reference evidence="2" key="1">
    <citation type="journal article" date="2024" name="BMC Genomics">
        <title>Functional annotation of a divergent genome using sequence and structure-based similarity.</title>
        <authorList>
            <person name="Svedberg D."/>
            <person name="Winiger R.R."/>
            <person name="Berg A."/>
            <person name="Sharma H."/>
            <person name="Tellgren-Roth C."/>
            <person name="Debrunner-Vossbrinck B.A."/>
            <person name="Vossbrinck C.R."/>
            <person name="Barandun J."/>
        </authorList>
    </citation>
    <scope>NUCLEOTIDE SEQUENCE</scope>
    <source>
        <strain evidence="2">Illinois isolate</strain>
    </source>
</reference>
<dbReference type="EMBL" id="CP142732">
    <property type="protein sequence ID" value="WUR04138.1"/>
    <property type="molecule type" value="Genomic_DNA"/>
</dbReference>
<dbReference type="Gene3D" id="1.10.20.10">
    <property type="entry name" value="Histone, subunit A"/>
    <property type="match status" value="1"/>
</dbReference>
<accession>A0AAX4JE65</accession>
<dbReference type="InterPro" id="IPR009072">
    <property type="entry name" value="Histone-fold"/>
</dbReference>
<dbReference type="KEGG" id="vnx:VNE69_07204"/>
<feature type="region of interest" description="Disordered" evidence="1">
    <location>
        <begin position="209"/>
        <end position="272"/>
    </location>
</feature>
<proteinExistence type="predicted"/>
<dbReference type="SUPFAM" id="SSF47113">
    <property type="entry name" value="Histone-fold"/>
    <property type="match status" value="1"/>
</dbReference>
<dbReference type="GO" id="GO:0046982">
    <property type="term" value="F:protein heterodimerization activity"/>
    <property type="evidence" value="ECO:0007669"/>
    <property type="project" value="InterPro"/>
</dbReference>
<name>A0AAX4JE65_9MICR</name>
<dbReference type="RefSeq" id="XP_065330283.1">
    <property type="nucleotide sequence ID" value="XM_065474211.1"/>
</dbReference>
<feature type="compositionally biased region" description="Polar residues" evidence="1">
    <location>
        <begin position="306"/>
        <end position="315"/>
    </location>
</feature>